<dbReference type="FunFam" id="3.90.280.10:FF:000001">
    <property type="entry name" value="Terminal flower 1"/>
    <property type="match status" value="1"/>
</dbReference>
<evidence type="ECO:0000313" key="3">
    <source>
        <dbReference type="Proteomes" id="UP001140206"/>
    </source>
</evidence>
<dbReference type="CDD" id="cd00866">
    <property type="entry name" value="PEBP_euk"/>
    <property type="match status" value="1"/>
</dbReference>
<sequence>MSRDSLILGQIIGDVLDPFNPSVSLRIVYNNHQMFTGTDLKPSSVVNKPRVEIGGSDLRVFYTLIMVDPDAPNPSNPTLKEYLHWLVADIPATTDASFGREMVCYESPQPHSGIHRMVFALFKQIRRQTVSAPVVRSKFNSMDFAMEHNLGAPVAAAFFNCQREGGTGGRRWRDN</sequence>
<dbReference type="PANTHER" id="PTHR11362">
    <property type="entry name" value="PHOSPHATIDYLETHANOLAMINE-BINDING PROTEIN"/>
    <property type="match status" value="1"/>
</dbReference>
<dbReference type="PROSITE" id="PS01220">
    <property type="entry name" value="PBP"/>
    <property type="match status" value="1"/>
</dbReference>
<dbReference type="InterPro" id="IPR036610">
    <property type="entry name" value="PEBP-like_sf"/>
</dbReference>
<keyword evidence="3" id="KW-1185">Reference proteome</keyword>
<dbReference type="InterPro" id="IPR035810">
    <property type="entry name" value="PEBP_euk"/>
</dbReference>
<evidence type="ECO:0000313" key="2">
    <source>
        <dbReference type="EMBL" id="KAJ4750165.1"/>
    </source>
</evidence>
<accession>A0AAV8C4S2</accession>
<organism evidence="2 3">
    <name type="scientific">Rhynchospora pubera</name>
    <dbReference type="NCBI Taxonomy" id="906938"/>
    <lineage>
        <taxon>Eukaryota</taxon>
        <taxon>Viridiplantae</taxon>
        <taxon>Streptophyta</taxon>
        <taxon>Embryophyta</taxon>
        <taxon>Tracheophyta</taxon>
        <taxon>Spermatophyta</taxon>
        <taxon>Magnoliopsida</taxon>
        <taxon>Liliopsida</taxon>
        <taxon>Poales</taxon>
        <taxon>Cyperaceae</taxon>
        <taxon>Cyperoideae</taxon>
        <taxon>Rhynchosporeae</taxon>
        <taxon>Rhynchospora</taxon>
    </lineage>
</organism>
<comment type="similarity">
    <text evidence="1">Belongs to the phosphatidylethanolamine-binding protein family.</text>
</comment>
<dbReference type="PANTHER" id="PTHR11362:SF106">
    <property type="entry name" value="OS01G0202700 PROTEIN"/>
    <property type="match status" value="1"/>
</dbReference>
<dbReference type="SUPFAM" id="SSF49777">
    <property type="entry name" value="PEBP-like"/>
    <property type="match status" value="1"/>
</dbReference>
<dbReference type="Proteomes" id="UP001140206">
    <property type="component" value="Chromosome 5"/>
</dbReference>
<dbReference type="InterPro" id="IPR008914">
    <property type="entry name" value="PEBP"/>
</dbReference>
<dbReference type="EMBL" id="JAMFTS010000005">
    <property type="protein sequence ID" value="KAJ4750165.1"/>
    <property type="molecule type" value="Genomic_DNA"/>
</dbReference>
<proteinExistence type="inferred from homology"/>
<dbReference type="InterPro" id="IPR001858">
    <property type="entry name" value="Phosphatidylethanolamine-bd_CS"/>
</dbReference>
<name>A0AAV8C4S2_9POAL</name>
<dbReference type="Gene3D" id="3.90.280.10">
    <property type="entry name" value="PEBP-like"/>
    <property type="match status" value="1"/>
</dbReference>
<protein>
    <submittedName>
        <fullName evidence="2">Flowering locus T</fullName>
    </submittedName>
</protein>
<dbReference type="Pfam" id="PF01161">
    <property type="entry name" value="PBP"/>
    <property type="match status" value="1"/>
</dbReference>
<evidence type="ECO:0000256" key="1">
    <source>
        <dbReference type="ARBA" id="ARBA00007091"/>
    </source>
</evidence>
<comment type="caution">
    <text evidence="2">The sequence shown here is derived from an EMBL/GenBank/DDBJ whole genome shotgun (WGS) entry which is preliminary data.</text>
</comment>
<dbReference type="AlphaFoldDB" id="A0AAV8C4S2"/>
<gene>
    <name evidence="2" type="ORF">LUZ62_084570</name>
</gene>
<reference evidence="2" key="1">
    <citation type="submission" date="2022-08" db="EMBL/GenBank/DDBJ databases">
        <authorList>
            <person name="Marques A."/>
        </authorList>
    </citation>
    <scope>NUCLEOTIDE SEQUENCE</scope>
    <source>
        <strain evidence="2">RhyPub2mFocal</strain>
        <tissue evidence="2">Leaves</tissue>
    </source>
</reference>